<keyword evidence="6" id="KW-0961">Cell wall biogenesis/degradation</keyword>
<keyword evidence="4" id="KW-0573">Peptidoglycan synthesis</keyword>
<organism evidence="8 9">
    <name type="scientific">Thalassospira profundimaris</name>
    <dbReference type="NCBI Taxonomy" id="502049"/>
    <lineage>
        <taxon>Bacteria</taxon>
        <taxon>Pseudomonadati</taxon>
        <taxon>Pseudomonadota</taxon>
        <taxon>Alphaproteobacteria</taxon>
        <taxon>Rhodospirillales</taxon>
        <taxon>Thalassospiraceae</taxon>
        <taxon>Thalassospira</taxon>
    </lineage>
</organism>
<reference evidence="8 9" key="1">
    <citation type="submission" date="2014-07" db="EMBL/GenBank/DDBJ databases">
        <title>Draft genome sequence of Thalassospira profundimaris R8-17.</title>
        <authorList>
            <person name="Lai Q."/>
            <person name="Shao Z."/>
        </authorList>
    </citation>
    <scope>NUCLEOTIDE SEQUENCE [LARGE SCALE GENOMIC DNA]</scope>
    <source>
        <strain evidence="8 9">R8-17</strain>
    </source>
</reference>
<evidence type="ECO:0000313" key="8">
    <source>
        <dbReference type="EMBL" id="RCK25459.1"/>
    </source>
</evidence>
<comment type="similarity">
    <text evidence="1">Belongs to the FemABX family.</text>
</comment>
<dbReference type="InterPro" id="IPR038740">
    <property type="entry name" value="BioF2-like_GNAT_dom"/>
</dbReference>
<dbReference type="Pfam" id="PF13480">
    <property type="entry name" value="Acetyltransf_6"/>
    <property type="match status" value="1"/>
</dbReference>
<evidence type="ECO:0000256" key="4">
    <source>
        <dbReference type="ARBA" id="ARBA00022984"/>
    </source>
</evidence>
<evidence type="ECO:0000256" key="5">
    <source>
        <dbReference type="ARBA" id="ARBA00023315"/>
    </source>
</evidence>
<protein>
    <recommendedName>
        <fullName evidence="7">BioF2-like acetyltransferase domain-containing protein</fullName>
    </recommendedName>
</protein>
<dbReference type="SUPFAM" id="SSF55729">
    <property type="entry name" value="Acyl-CoA N-acyltransferases (Nat)"/>
    <property type="match status" value="1"/>
</dbReference>
<feature type="domain" description="BioF2-like acetyltransferase" evidence="7">
    <location>
        <begin position="176"/>
        <end position="302"/>
    </location>
</feature>
<dbReference type="InterPro" id="IPR050644">
    <property type="entry name" value="PG_Glycine_Bridge_Synth"/>
</dbReference>
<evidence type="ECO:0000256" key="2">
    <source>
        <dbReference type="ARBA" id="ARBA00022679"/>
    </source>
</evidence>
<dbReference type="RefSeq" id="WP_062956462.1">
    <property type="nucleotide sequence ID" value="NZ_JPWB01000001.1"/>
</dbReference>
<dbReference type="InterPro" id="IPR003447">
    <property type="entry name" value="FEMABX"/>
</dbReference>
<dbReference type="PANTHER" id="PTHR36174">
    <property type="entry name" value="LIPID II:GLYCINE GLYCYLTRANSFERASE"/>
    <property type="match status" value="1"/>
</dbReference>
<dbReference type="GO" id="GO:0008360">
    <property type="term" value="P:regulation of cell shape"/>
    <property type="evidence" value="ECO:0007669"/>
    <property type="project" value="UniProtKB-KW"/>
</dbReference>
<dbReference type="GO" id="GO:0016755">
    <property type="term" value="F:aminoacyltransferase activity"/>
    <property type="evidence" value="ECO:0007669"/>
    <property type="project" value="InterPro"/>
</dbReference>
<comment type="caution">
    <text evidence="8">The sequence shown here is derived from an EMBL/GenBank/DDBJ whole genome shotgun (WGS) entry which is preliminary data.</text>
</comment>
<dbReference type="InterPro" id="IPR016181">
    <property type="entry name" value="Acyl_CoA_acyltransferase"/>
</dbReference>
<proteinExistence type="inferred from homology"/>
<dbReference type="Proteomes" id="UP000253061">
    <property type="component" value="Unassembled WGS sequence"/>
</dbReference>
<dbReference type="EMBL" id="JPWB01000001">
    <property type="protein sequence ID" value="RCK25459.1"/>
    <property type="molecule type" value="Genomic_DNA"/>
</dbReference>
<dbReference type="GO" id="GO:0071555">
    <property type="term" value="P:cell wall organization"/>
    <property type="evidence" value="ECO:0007669"/>
    <property type="project" value="UniProtKB-KW"/>
</dbReference>
<accession>A0A367VKE2</accession>
<name>A0A367VKE2_9PROT</name>
<dbReference type="GO" id="GO:0009252">
    <property type="term" value="P:peptidoglycan biosynthetic process"/>
    <property type="evidence" value="ECO:0007669"/>
    <property type="project" value="UniProtKB-KW"/>
</dbReference>
<evidence type="ECO:0000313" key="9">
    <source>
        <dbReference type="Proteomes" id="UP000253061"/>
    </source>
</evidence>
<keyword evidence="3" id="KW-0133">Cell shape</keyword>
<evidence type="ECO:0000256" key="6">
    <source>
        <dbReference type="ARBA" id="ARBA00023316"/>
    </source>
</evidence>
<dbReference type="PANTHER" id="PTHR36174:SF1">
    <property type="entry name" value="LIPID II:GLYCINE GLYCYLTRANSFERASE"/>
    <property type="match status" value="1"/>
</dbReference>
<dbReference type="Gene3D" id="3.40.630.30">
    <property type="match status" value="1"/>
</dbReference>
<dbReference type="PROSITE" id="PS51191">
    <property type="entry name" value="FEMABX"/>
    <property type="match status" value="1"/>
</dbReference>
<keyword evidence="5" id="KW-0012">Acyltransferase</keyword>
<dbReference type="AlphaFoldDB" id="A0A367VKE2"/>
<sequence length="357" mass="39982">MFQIVHRKDCDRANWDAAADRFPAAWAWHRSTLLAARTSWARTEDYSFCVCDPANGGKIVAIVPLFLVRSSFMHFLVGGHFESTGAPALDPELPRRSVKKVQECILNTIEGYAVANRLRRTDFSIAPLSPEIRTIARPFPNPLCFLGAKDASTQSWMLKLDVKGGDGELWRGLEHRSRKQINKAERAGLVAEIFTPDLQILESYYELHLQTCRRNGISPHRKEYFSAIFQSVAQQGLCKTCVVRVEGKVLTIQNFLIYKGGALYWTVASSDDALRLCANDYGMWAAIKHLRAMGMEHLECGEAFPAVIAGKQRGLNDFKKSFGGQLFPYYRGSVSHRPLLEGALGMLRHCRKSGAAT</sequence>
<evidence type="ECO:0000256" key="1">
    <source>
        <dbReference type="ARBA" id="ARBA00009943"/>
    </source>
</evidence>
<evidence type="ECO:0000259" key="7">
    <source>
        <dbReference type="Pfam" id="PF13480"/>
    </source>
</evidence>
<evidence type="ECO:0000256" key="3">
    <source>
        <dbReference type="ARBA" id="ARBA00022960"/>
    </source>
</evidence>
<keyword evidence="2" id="KW-0808">Transferase</keyword>
<gene>
    <name evidence="8" type="ORF">TH6_02265</name>
</gene>